<dbReference type="WBParaSite" id="JU765_v2.g3054.t1">
    <property type="protein sequence ID" value="JU765_v2.g3054.t1"/>
    <property type="gene ID" value="JU765_v2.g3054"/>
</dbReference>
<protein>
    <submittedName>
        <fullName evidence="2">NADAR domain-containing protein</fullName>
    </submittedName>
</protein>
<evidence type="ECO:0000313" key="2">
    <source>
        <dbReference type="WBParaSite" id="JU765_v2.g3054.t1"/>
    </source>
</evidence>
<proteinExistence type="predicted"/>
<evidence type="ECO:0000313" key="1">
    <source>
        <dbReference type="Proteomes" id="UP000887576"/>
    </source>
</evidence>
<dbReference type="Proteomes" id="UP000887576">
    <property type="component" value="Unplaced"/>
</dbReference>
<organism evidence="1 2">
    <name type="scientific">Panagrolaimus sp. JU765</name>
    <dbReference type="NCBI Taxonomy" id="591449"/>
    <lineage>
        <taxon>Eukaryota</taxon>
        <taxon>Metazoa</taxon>
        <taxon>Ecdysozoa</taxon>
        <taxon>Nematoda</taxon>
        <taxon>Chromadorea</taxon>
        <taxon>Rhabditida</taxon>
        <taxon>Tylenchina</taxon>
        <taxon>Panagrolaimomorpha</taxon>
        <taxon>Panagrolaimoidea</taxon>
        <taxon>Panagrolaimidae</taxon>
        <taxon>Panagrolaimus</taxon>
    </lineage>
</organism>
<name>A0AC34R3L1_9BILA</name>
<accession>A0AC34R3L1</accession>
<sequence length="345" mass="39104">MKAYDLTGATSDSFDDPKTKNYSAVARELLKLCNISRKTVDEWRTTCGVEIIQKAILAKVKQSSAFRQHLLETGEKLIVHSFASDDFFGSGCPVKYIKDWSESMVKSGIILKYPISFPLTIATTKYVPTLAKGRNMLGAIYIALREQIKLGNLEQLHVELTPVSELVKIVVKSTPRPVETNLRRPPATTSDVNRTPITKLRDLYYPPPVVHQPMVTAMDPNQAYLQQQYPRQTDVQMYQQSVASNYTTTNQRYIAAEPVRYTQEPEAMDATPQRTLEDVYNMYRTQQQQQPVRPTYASLAAQNQDFSADVDQQNAAFANVRRIPEAPRPPNVQPTSNFQSGYEWT</sequence>
<reference evidence="2" key="1">
    <citation type="submission" date="2022-11" db="UniProtKB">
        <authorList>
            <consortium name="WormBaseParasite"/>
        </authorList>
    </citation>
    <scope>IDENTIFICATION</scope>
</reference>